<dbReference type="AlphaFoldDB" id="A0A2A2G785"/>
<dbReference type="SUPFAM" id="SSF56784">
    <property type="entry name" value="HAD-like"/>
    <property type="match status" value="1"/>
</dbReference>
<dbReference type="GO" id="GO:0005829">
    <property type="term" value="C:cytosol"/>
    <property type="evidence" value="ECO:0007669"/>
    <property type="project" value="TreeGrafter"/>
</dbReference>
<evidence type="ECO:0008006" key="3">
    <source>
        <dbReference type="Google" id="ProtNLM"/>
    </source>
</evidence>
<protein>
    <recommendedName>
        <fullName evidence="3">Haloacid dehalogenase</fullName>
    </recommendedName>
</protein>
<dbReference type="OrthoDB" id="9814970at2"/>
<dbReference type="NCBIfam" id="TIGR01484">
    <property type="entry name" value="HAD-SF-IIB"/>
    <property type="match status" value="1"/>
</dbReference>
<organism evidence="1 2">
    <name type="scientific">Fodinibius salipaludis</name>
    <dbReference type="NCBI Taxonomy" id="2032627"/>
    <lineage>
        <taxon>Bacteria</taxon>
        <taxon>Pseudomonadati</taxon>
        <taxon>Balneolota</taxon>
        <taxon>Balneolia</taxon>
        <taxon>Balneolales</taxon>
        <taxon>Balneolaceae</taxon>
        <taxon>Fodinibius</taxon>
    </lineage>
</organism>
<gene>
    <name evidence="1" type="ORF">CK503_13395</name>
</gene>
<dbReference type="RefSeq" id="WP_095607331.1">
    <property type="nucleotide sequence ID" value="NZ_NSKE01000010.1"/>
</dbReference>
<reference evidence="1 2" key="1">
    <citation type="submission" date="2017-08" db="EMBL/GenBank/DDBJ databases">
        <title>Aliifodinibius alkalisoli sp. nov., isolated from saline alkaline soil.</title>
        <authorList>
            <person name="Liu D."/>
            <person name="Zhang G."/>
        </authorList>
    </citation>
    <scope>NUCLEOTIDE SEQUENCE [LARGE SCALE GENOMIC DNA]</scope>
    <source>
        <strain evidence="1 2">WN023</strain>
    </source>
</reference>
<dbReference type="GO" id="GO:0000287">
    <property type="term" value="F:magnesium ion binding"/>
    <property type="evidence" value="ECO:0007669"/>
    <property type="project" value="TreeGrafter"/>
</dbReference>
<dbReference type="Gene3D" id="3.90.1070.10">
    <property type="match status" value="1"/>
</dbReference>
<dbReference type="PANTHER" id="PTHR10000:SF8">
    <property type="entry name" value="HAD SUPERFAMILY HYDROLASE-LIKE, TYPE 3"/>
    <property type="match status" value="1"/>
</dbReference>
<dbReference type="PANTHER" id="PTHR10000">
    <property type="entry name" value="PHOSPHOSERINE PHOSPHATASE"/>
    <property type="match status" value="1"/>
</dbReference>
<evidence type="ECO:0000313" key="1">
    <source>
        <dbReference type="EMBL" id="PAU93148.1"/>
    </source>
</evidence>
<dbReference type="EMBL" id="NSKE01000010">
    <property type="protein sequence ID" value="PAU93148.1"/>
    <property type="molecule type" value="Genomic_DNA"/>
</dbReference>
<sequence>MIKLFITDLDGCISVPFESPDWELLSQIRRLNEQSLHDMAVPSLSICSGRPFPYVEAVAQWLGIDRHVVFESAGVYKLETNEIQLHPAFDKEAEQQVRELKEWLRKEIVPQYKGIIIEFTKKMDAGIIHLDTEVIQELYPQVAEYVEEHYPKFEVHNTDVSINIILAENNKRTGIQQLCDIMDIDPREVAYIGDSSGDIPGLQLVGKAFAPQNAAEAVKREAEVLDSKVTEAVLEAYRQVIRENRKKLAAAG</sequence>
<accession>A0A2A2G785</accession>
<dbReference type="InterPro" id="IPR036412">
    <property type="entry name" value="HAD-like_sf"/>
</dbReference>
<name>A0A2A2G785_9BACT</name>
<dbReference type="InterPro" id="IPR006379">
    <property type="entry name" value="HAD-SF_hydro_IIB"/>
</dbReference>
<dbReference type="InterPro" id="IPR023214">
    <property type="entry name" value="HAD_sf"/>
</dbReference>
<dbReference type="Gene3D" id="3.40.50.1000">
    <property type="entry name" value="HAD superfamily/HAD-like"/>
    <property type="match status" value="1"/>
</dbReference>
<evidence type="ECO:0000313" key="2">
    <source>
        <dbReference type="Proteomes" id="UP000218831"/>
    </source>
</evidence>
<proteinExistence type="predicted"/>
<dbReference type="Pfam" id="PF08282">
    <property type="entry name" value="Hydrolase_3"/>
    <property type="match status" value="1"/>
</dbReference>
<dbReference type="GO" id="GO:0016791">
    <property type="term" value="F:phosphatase activity"/>
    <property type="evidence" value="ECO:0007669"/>
    <property type="project" value="TreeGrafter"/>
</dbReference>
<keyword evidence="2" id="KW-1185">Reference proteome</keyword>
<dbReference type="Proteomes" id="UP000218831">
    <property type="component" value="Unassembled WGS sequence"/>
</dbReference>
<comment type="caution">
    <text evidence="1">The sequence shown here is derived from an EMBL/GenBank/DDBJ whole genome shotgun (WGS) entry which is preliminary data.</text>
</comment>